<dbReference type="Proteomes" id="UP001174691">
    <property type="component" value="Unassembled WGS sequence"/>
</dbReference>
<reference evidence="2" key="1">
    <citation type="submission" date="2022-07" db="EMBL/GenBank/DDBJ databases">
        <title>Fungi with potential for degradation of polypropylene.</title>
        <authorList>
            <person name="Gostincar C."/>
        </authorList>
    </citation>
    <scope>NUCLEOTIDE SEQUENCE</scope>
    <source>
        <strain evidence="2">EXF-13287</strain>
    </source>
</reference>
<keyword evidence="3" id="KW-1185">Reference proteome</keyword>
<name>A0AA38VHR5_9PEZI</name>
<sequence>MPLPDFTNPQTFPSYAALPSTTTSSPPPSEASPHYLVAQIGENMTITRPTLVLTDRNGDQFAMKFEGKIDLASRGLRKGSTAVVPWATRVEPRKEGGNGFVVVQEDMFGLVKALPAGLERVFEVWGR</sequence>
<comment type="caution">
    <text evidence="2">The sequence shown here is derived from an EMBL/GenBank/DDBJ whole genome shotgun (WGS) entry which is preliminary data.</text>
</comment>
<gene>
    <name evidence="2" type="ORF">NKR19_g9047</name>
</gene>
<evidence type="ECO:0000313" key="2">
    <source>
        <dbReference type="EMBL" id="KAJ9133480.1"/>
    </source>
</evidence>
<dbReference type="EMBL" id="JANBVN010000201">
    <property type="protein sequence ID" value="KAJ9133480.1"/>
    <property type="molecule type" value="Genomic_DNA"/>
</dbReference>
<organism evidence="2 3">
    <name type="scientific">Coniochaeta hoffmannii</name>
    <dbReference type="NCBI Taxonomy" id="91930"/>
    <lineage>
        <taxon>Eukaryota</taxon>
        <taxon>Fungi</taxon>
        <taxon>Dikarya</taxon>
        <taxon>Ascomycota</taxon>
        <taxon>Pezizomycotina</taxon>
        <taxon>Sordariomycetes</taxon>
        <taxon>Sordariomycetidae</taxon>
        <taxon>Coniochaetales</taxon>
        <taxon>Coniochaetaceae</taxon>
        <taxon>Coniochaeta</taxon>
    </lineage>
</organism>
<accession>A0AA38VHR5</accession>
<protein>
    <submittedName>
        <fullName evidence="2">Uncharacterized protein</fullName>
    </submittedName>
</protein>
<feature type="region of interest" description="Disordered" evidence="1">
    <location>
        <begin position="1"/>
        <end position="33"/>
    </location>
</feature>
<evidence type="ECO:0000313" key="3">
    <source>
        <dbReference type="Proteomes" id="UP001174691"/>
    </source>
</evidence>
<proteinExistence type="predicted"/>
<feature type="compositionally biased region" description="Low complexity" evidence="1">
    <location>
        <begin position="13"/>
        <end position="24"/>
    </location>
</feature>
<evidence type="ECO:0000256" key="1">
    <source>
        <dbReference type="SAM" id="MobiDB-lite"/>
    </source>
</evidence>
<feature type="non-terminal residue" evidence="2">
    <location>
        <position position="127"/>
    </location>
</feature>
<dbReference type="AlphaFoldDB" id="A0AA38VHR5"/>